<evidence type="ECO:0000313" key="1">
    <source>
        <dbReference type="EMBL" id="CAK1544707.1"/>
    </source>
</evidence>
<comment type="caution">
    <text evidence="1">The sequence shown here is derived from an EMBL/GenBank/DDBJ whole genome shotgun (WGS) entry which is preliminary data.</text>
</comment>
<organism evidence="1 2">
    <name type="scientific">Leptosia nina</name>
    <dbReference type="NCBI Taxonomy" id="320188"/>
    <lineage>
        <taxon>Eukaryota</taxon>
        <taxon>Metazoa</taxon>
        <taxon>Ecdysozoa</taxon>
        <taxon>Arthropoda</taxon>
        <taxon>Hexapoda</taxon>
        <taxon>Insecta</taxon>
        <taxon>Pterygota</taxon>
        <taxon>Neoptera</taxon>
        <taxon>Endopterygota</taxon>
        <taxon>Lepidoptera</taxon>
        <taxon>Glossata</taxon>
        <taxon>Ditrysia</taxon>
        <taxon>Papilionoidea</taxon>
        <taxon>Pieridae</taxon>
        <taxon>Pierinae</taxon>
        <taxon>Leptosia</taxon>
    </lineage>
</organism>
<sequence length="107" mass="11819">MNRPNQLGAVSAPTERGYDYGSARALSGNLRKWRWAQGELGSGEAMRPRILKNVVNRGNGEFPRFSGHLVTLAGRVRRARACIDRRPFSTVQYAGAAGTSARVMRCR</sequence>
<evidence type="ECO:0000313" key="2">
    <source>
        <dbReference type="Proteomes" id="UP001497472"/>
    </source>
</evidence>
<keyword evidence="2" id="KW-1185">Reference proteome</keyword>
<gene>
    <name evidence="1" type="ORF">LNINA_LOCUS4429</name>
</gene>
<reference evidence="1 2" key="1">
    <citation type="submission" date="2023-11" db="EMBL/GenBank/DDBJ databases">
        <authorList>
            <person name="Okamura Y."/>
        </authorList>
    </citation>
    <scope>NUCLEOTIDE SEQUENCE [LARGE SCALE GENOMIC DNA]</scope>
</reference>
<dbReference type="Proteomes" id="UP001497472">
    <property type="component" value="Unassembled WGS sequence"/>
</dbReference>
<protein>
    <submittedName>
        <fullName evidence="1">Uncharacterized protein</fullName>
    </submittedName>
</protein>
<proteinExistence type="predicted"/>
<accession>A0AAV1J9N8</accession>
<dbReference type="EMBL" id="CAVLEF010000006">
    <property type="protein sequence ID" value="CAK1544707.1"/>
    <property type="molecule type" value="Genomic_DNA"/>
</dbReference>
<dbReference type="AlphaFoldDB" id="A0AAV1J9N8"/>
<name>A0AAV1J9N8_9NEOP</name>